<dbReference type="Pfam" id="PF00089">
    <property type="entry name" value="Trypsin"/>
    <property type="match status" value="1"/>
</dbReference>
<dbReference type="EMBL" id="CAJNOE010000052">
    <property type="protein sequence ID" value="CAF0818536.1"/>
    <property type="molecule type" value="Genomic_DNA"/>
</dbReference>
<reference evidence="10" key="1">
    <citation type="submission" date="2021-02" db="EMBL/GenBank/DDBJ databases">
        <authorList>
            <person name="Nowell W R."/>
        </authorList>
    </citation>
    <scope>NUCLEOTIDE SEQUENCE</scope>
</reference>
<keyword evidence="5" id="KW-1015">Disulfide bond</keyword>
<feature type="domain" description="Peptidase S1" evidence="8">
    <location>
        <begin position="103"/>
        <end position="333"/>
    </location>
</feature>
<proteinExistence type="inferred from homology"/>
<feature type="chain" id="PRO_5035693769" description="Peptidase S1 domain-containing protein" evidence="7">
    <location>
        <begin position="25"/>
        <end position="335"/>
    </location>
</feature>
<keyword evidence="1" id="KW-0645">Protease</keyword>
<dbReference type="InterPro" id="IPR001254">
    <property type="entry name" value="Trypsin_dom"/>
</dbReference>
<dbReference type="FunFam" id="2.40.10.10:FF:000120">
    <property type="entry name" value="Putative serine protease"/>
    <property type="match status" value="1"/>
</dbReference>
<dbReference type="InterPro" id="IPR043504">
    <property type="entry name" value="Peptidase_S1_PA_chymotrypsin"/>
</dbReference>
<dbReference type="SUPFAM" id="SSF50494">
    <property type="entry name" value="Trypsin-like serine proteases"/>
    <property type="match status" value="1"/>
</dbReference>
<organism evidence="10 11">
    <name type="scientific">Adineta steineri</name>
    <dbReference type="NCBI Taxonomy" id="433720"/>
    <lineage>
        <taxon>Eukaryota</taxon>
        <taxon>Metazoa</taxon>
        <taxon>Spiralia</taxon>
        <taxon>Gnathifera</taxon>
        <taxon>Rotifera</taxon>
        <taxon>Eurotatoria</taxon>
        <taxon>Bdelloidea</taxon>
        <taxon>Adinetida</taxon>
        <taxon>Adinetidae</taxon>
        <taxon>Adineta</taxon>
    </lineage>
</organism>
<dbReference type="Proteomes" id="UP000663868">
    <property type="component" value="Unassembled WGS sequence"/>
</dbReference>
<accession>A0A819X4X9</accession>
<name>A0A819X4X9_9BILA</name>
<keyword evidence="2 7" id="KW-0732">Signal</keyword>
<keyword evidence="3" id="KW-0378">Hydrolase</keyword>
<feature type="signal peptide" evidence="7">
    <location>
        <begin position="1"/>
        <end position="24"/>
    </location>
</feature>
<dbReference type="PRINTS" id="PR00722">
    <property type="entry name" value="CHYMOTRYPSIN"/>
</dbReference>
<keyword evidence="4" id="KW-0720">Serine protease</keyword>
<evidence type="ECO:0000259" key="8">
    <source>
        <dbReference type="PROSITE" id="PS50240"/>
    </source>
</evidence>
<dbReference type="CDD" id="cd00190">
    <property type="entry name" value="Tryp_SPc"/>
    <property type="match status" value="1"/>
</dbReference>
<evidence type="ECO:0000256" key="5">
    <source>
        <dbReference type="ARBA" id="ARBA00023157"/>
    </source>
</evidence>
<evidence type="ECO:0000256" key="3">
    <source>
        <dbReference type="ARBA" id="ARBA00022801"/>
    </source>
</evidence>
<dbReference type="Proteomes" id="UP000663860">
    <property type="component" value="Unassembled WGS sequence"/>
</dbReference>
<evidence type="ECO:0000313" key="11">
    <source>
        <dbReference type="Proteomes" id="UP000663868"/>
    </source>
</evidence>
<evidence type="ECO:0000256" key="6">
    <source>
        <dbReference type="ARBA" id="ARBA00024195"/>
    </source>
</evidence>
<dbReference type="GO" id="GO:0004252">
    <property type="term" value="F:serine-type endopeptidase activity"/>
    <property type="evidence" value="ECO:0007669"/>
    <property type="project" value="InterPro"/>
</dbReference>
<evidence type="ECO:0000313" key="10">
    <source>
        <dbReference type="EMBL" id="CAF4131391.1"/>
    </source>
</evidence>
<dbReference type="Gene3D" id="2.40.10.10">
    <property type="entry name" value="Trypsin-like serine proteases"/>
    <property type="match status" value="1"/>
</dbReference>
<dbReference type="InterPro" id="IPR001314">
    <property type="entry name" value="Peptidase_S1A"/>
</dbReference>
<dbReference type="PROSITE" id="PS50240">
    <property type="entry name" value="TRYPSIN_DOM"/>
    <property type="match status" value="1"/>
</dbReference>
<sequence length="335" mass="36907">MVLLFHTVPLLLLLLLSDSVSSQALTLNIRDNGKICSQWIKPGANGQFSVSYAQQPECISAVAFEQANGQARLCCKGMPLTTPPANFPKECGKQLYQPLRQRIIGGLIAHPNSWPWQVLVRGANNMCGGSLIDERHVLTAAHCIKNPVQVNDYKIIIGAHEINKPMYMEQELTVSKIWVHEQYAESTTANDVAVIRLTKPIQLSDKVNIICLPGAEAKSVNDTVWVSGWGRTAHNGETSPILKQTYMQTMGTKCSTYGNDKFNQEKQICASQHGVGYTCQGDSGGPLMYEYEGRWYLNGVVSYGPTDCGVGTGLPSVFARVKYYLSWIRSKMASS</sequence>
<evidence type="ECO:0000256" key="7">
    <source>
        <dbReference type="SAM" id="SignalP"/>
    </source>
</evidence>
<dbReference type="EMBL" id="CAJOBB010005528">
    <property type="protein sequence ID" value="CAF4131391.1"/>
    <property type="molecule type" value="Genomic_DNA"/>
</dbReference>
<evidence type="ECO:0000256" key="1">
    <source>
        <dbReference type="ARBA" id="ARBA00022670"/>
    </source>
</evidence>
<evidence type="ECO:0000313" key="9">
    <source>
        <dbReference type="EMBL" id="CAF0818536.1"/>
    </source>
</evidence>
<dbReference type="SMART" id="SM00020">
    <property type="entry name" value="Tryp_SPc"/>
    <property type="match status" value="1"/>
</dbReference>
<comment type="caution">
    <text evidence="10">The sequence shown here is derived from an EMBL/GenBank/DDBJ whole genome shotgun (WGS) entry which is preliminary data.</text>
</comment>
<evidence type="ECO:0000256" key="4">
    <source>
        <dbReference type="ARBA" id="ARBA00022825"/>
    </source>
</evidence>
<evidence type="ECO:0000256" key="2">
    <source>
        <dbReference type="ARBA" id="ARBA00022729"/>
    </source>
</evidence>
<dbReference type="InterPro" id="IPR009003">
    <property type="entry name" value="Peptidase_S1_PA"/>
</dbReference>
<dbReference type="PROSITE" id="PS00134">
    <property type="entry name" value="TRYPSIN_HIS"/>
    <property type="match status" value="1"/>
</dbReference>
<gene>
    <name evidence="9" type="ORF">IZO911_LOCUS7866</name>
    <name evidence="10" type="ORF">KXQ929_LOCUS36200</name>
</gene>
<dbReference type="PANTHER" id="PTHR24256">
    <property type="entry name" value="TRYPTASE-RELATED"/>
    <property type="match status" value="1"/>
</dbReference>
<comment type="similarity">
    <text evidence="6">Belongs to the peptidase S1 family. CLIP subfamily.</text>
</comment>
<dbReference type="InterPro" id="IPR018114">
    <property type="entry name" value="TRYPSIN_HIS"/>
</dbReference>
<protein>
    <recommendedName>
        <fullName evidence="8">Peptidase S1 domain-containing protein</fullName>
    </recommendedName>
</protein>
<dbReference type="AlphaFoldDB" id="A0A819X4X9"/>
<dbReference type="GO" id="GO:0006508">
    <property type="term" value="P:proteolysis"/>
    <property type="evidence" value="ECO:0007669"/>
    <property type="project" value="UniProtKB-KW"/>
</dbReference>
<dbReference type="InterPro" id="IPR051487">
    <property type="entry name" value="Ser/Thr_Proteases_Immune/Dev"/>
</dbReference>